<feature type="chain" id="PRO_5046834062" description="Lipoprotein" evidence="1">
    <location>
        <begin position="22"/>
        <end position="213"/>
    </location>
</feature>
<evidence type="ECO:0008006" key="4">
    <source>
        <dbReference type="Google" id="ProtNLM"/>
    </source>
</evidence>
<dbReference type="PROSITE" id="PS51257">
    <property type="entry name" value="PROKAR_LIPOPROTEIN"/>
    <property type="match status" value="1"/>
</dbReference>
<sequence length="213" mass="24302">MKRILFSVCFFALFFSCNSSDDNPLNQEPEANFYALAVGNAWVYKNYKYNTTTEAYDDTGVIDSVSIVGTEIISDHTYFKFRRWTTGNEANITFCNPNGEHFEWLRDSLGNLIDHNGAVKFTNSDFSERLVLENTWGNIYETLTTETTSLSVEAGEFSCINSERFARNEDGEQLPGLDRFYYADGIGLIHDTSSFVTSDRPSIKRRLDSYIIN</sequence>
<comment type="caution">
    <text evidence="2">The sequence shown here is derived from an EMBL/GenBank/DDBJ whole genome shotgun (WGS) entry which is preliminary data.</text>
</comment>
<dbReference type="Proteomes" id="UP001597533">
    <property type="component" value="Unassembled WGS sequence"/>
</dbReference>
<evidence type="ECO:0000313" key="3">
    <source>
        <dbReference type="Proteomes" id="UP001597533"/>
    </source>
</evidence>
<organism evidence="2 3">
    <name type="scientific">Lacinutrix iliipiscaria</name>
    <dbReference type="NCBI Taxonomy" id="1230532"/>
    <lineage>
        <taxon>Bacteria</taxon>
        <taxon>Pseudomonadati</taxon>
        <taxon>Bacteroidota</taxon>
        <taxon>Flavobacteriia</taxon>
        <taxon>Flavobacteriales</taxon>
        <taxon>Flavobacteriaceae</taxon>
        <taxon>Lacinutrix</taxon>
    </lineage>
</organism>
<proteinExistence type="predicted"/>
<feature type="signal peptide" evidence="1">
    <location>
        <begin position="1"/>
        <end position="21"/>
    </location>
</feature>
<evidence type="ECO:0000256" key="1">
    <source>
        <dbReference type="SAM" id="SignalP"/>
    </source>
</evidence>
<keyword evidence="1" id="KW-0732">Signal</keyword>
<evidence type="ECO:0000313" key="2">
    <source>
        <dbReference type="EMBL" id="MFD2823082.1"/>
    </source>
</evidence>
<accession>A0ABW5WK73</accession>
<reference evidence="3" key="1">
    <citation type="journal article" date="2019" name="Int. J. Syst. Evol. Microbiol.">
        <title>The Global Catalogue of Microorganisms (GCM) 10K type strain sequencing project: providing services to taxonomists for standard genome sequencing and annotation.</title>
        <authorList>
            <consortium name="The Broad Institute Genomics Platform"/>
            <consortium name="The Broad Institute Genome Sequencing Center for Infectious Disease"/>
            <person name="Wu L."/>
            <person name="Ma J."/>
        </authorList>
    </citation>
    <scope>NUCLEOTIDE SEQUENCE [LARGE SCALE GENOMIC DNA]</scope>
    <source>
        <strain evidence="3">KCTC 32141</strain>
    </source>
</reference>
<gene>
    <name evidence="2" type="ORF">ACFS5M_05340</name>
</gene>
<dbReference type="EMBL" id="JBHUOV010000001">
    <property type="protein sequence ID" value="MFD2823082.1"/>
    <property type="molecule type" value="Genomic_DNA"/>
</dbReference>
<dbReference type="RefSeq" id="WP_183486552.1">
    <property type="nucleotide sequence ID" value="NZ_JBHUOV010000001.1"/>
</dbReference>
<protein>
    <recommendedName>
        <fullName evidence="4">Lipoprotein</fullName>
    </recommendedName>
</protein>
<keyword evidence="3" id="KW-1185">Reference proteome</keyword>
<name>A0ABW5WK73_9FLAO</name>